<dbReference type="EMBL" id="JYDI01000013">
    <property type="protein sequence ID" value="KRY59365.1"/>
    <property type="molecule type" value="Genomic_DNA"/>
</dbReference>
<dbReference type="AlphaFoldDB" id="A0A0V1DD36"/>
<accession>A0A0V1DD36</accession>
<keyword evidence="3" id="KW-1185">Reference proteome</keyword>
<comment type="caution">
    <text evidence="2">The sequence shown here is derived from an EMBL/GenBank/DDBJ whole genome shotgun (WGS) entry which is preliminary data.</text>
</comment>
<proteinExistence type="predicted"/>
<feature type="compositionally biased region" description="Polar residues" evidence="1">
    <location>
        <begin position="33"/>
        <end position="72"/>
    </location>
</feature>
<protein>
    <submittedName>
        <fullName evidence="2">Uncharacterized protein</fullName>
    </submittedName>
</protein>
<feature type="compositionally biased region" description="Basic and acidic residues" evidence="1">
    <location>
        <begin position="94"/>
        <end position="111"/>
    </location>
</feature>
<evidence type="ECO:0000313" key="3">
    <source>
        <dbReference type="Proteomes" id="UP000054653"/>
    </source>
</evidence>
<organism evidence="2 3">
    <name type="scientific">Trichinella britovi</name>
    <name type="common">Parasitic roundworm</name>
    <dbReference type="NCBI Taxonomy" id="45882"/>
    <lineage>
        <taxon>Eukaryota</taxon>
        <taxon>Metazoa</taxon>
        <taxon>Ecdysozoa</taxon>
        <taxon>Nematoda</taxon>
        <taxon>Enoplea</taxon>
        <taxon>Dorylaimia</taxon>
        <taxon>Trichinellida</taxon>
        <taxon>Trichinellidae</taxon>
        <taxon>Trichinella</taxon>
    </lineage>
</organism>
<gene>
    <name evidence="2" type="ORF">T03_12793</name>
</gene>
<feature type="region of interest" description="Disordered" evidence="1">
    <location>
        <begin position="15"/>
        <end position="111"/>
    </location>
</feature>
<evidence type="ECO:0000313" key="2">
    <source>
        <dbReference type="EMBL" id="KRY59365.1"/>
    </source>
</evidence>
<dbReference type="Proteomes" id="UP000054653">
    <property type="component" value="Unassembled WGS sequence"/>
</dbReference>
<reference evidence="2 3" key="1">
    <citation type="submission" date="2015-01" db="EMBL/GenBank/DDBJ databases">
        <title>Evolution of Trichinella species and genotypes.</title>
        <authorList>
            <person name="Korhonen P.K."/>
            <person name="Edoardo P."/>
            <person name="Giuseppe L.R."/>
            <person name="Gasser R.B."/>
        </authorList>
    </citation>
    <scope>NUCLEOTIDE SEQUENCE [LARGE SCALE GENOMIC DNA]</scope>
    <source>
        <strain evidence="2">ISS120</strain>
    </source>
</reference>
<sequence length="111" mass="12609">MLPILVAQLLKDWEAHPPLPSSPKNNHRLKSLPHSSQCRPSAQTIQKTPTQRNNSRSPVVQHAQPSTNTISDSEGCYANHTRKTHGGQLSVRQCGEKNHHEREYCERTKRQ</sequence>
<evidence type="ECO:0000256" key="1">
    <source>
        <dbReference type="SAM" id="MobiDB-lite"/>
    </source>
</evidence>
<name>A0A0V1DD36_TRIBR</name>